<gene>
    <name evidence="1" type="ORF">D2T31_10855</name>
</gene>
<proteinExistence type="predicted"/>
<organism evidence="1 2">
    <name type="scientific">Paenirhodobacter populi</name>
    <dbReference type="NCBI Taxonomy" id="2306993"/>
    <lineage>
        <taxon>Bacteria</taxon>
        <taxon>Pseudomonadati</taxon>
        <taxon>Pseudomonadota</taxon>
        <taxon>Alphaproteobacteria</taxon>
        <taxon>Rhodobacterales</taxon>
        <taxon>Rhodobacter group</taxon>
        <taxon>Paenirhodobacter</taxon>
    </lineage>
</organism>
<reference evidence="1 2" key="1">
    <citation type="submission" date="2019-01" db="EMBL/GenBank/DDBJ databases">
        <title>Sinorhodobacter populi sp. nov. isolated from the symptomatic bark tissue of Populus euramericana canker.</title>
        <authorList>
            <person name="Xu G."/>
        </authorList>
    </citation>
    <scope>NUCLEOTIDE SEQUENCE [LARGE SCALE GENOMIC DNA]</scope>
    <source>
        <strain evidence="1 2">D19-10-3-21</strain>
    </source>
</reference>
<dbReference type="Proteomes" id="UP000285295">
    <property type="component" value="Unassembled WGS sequence"/>
</dbReference>
<name>A0A443K9W7_9RHOB</name>
<sequence>MIHISEFVAALMRQAVGAPGNETPIMSLFREWVKLQDEEVRSLQACETGNGDTPECLAAMNAVIAVEAKIASTPAVDLRDYALKIAAVTNFGLWAVPPIYDTQDLRNEVFRLVAKGA</sequence>
<dbReference type="EMBL" id="SAUX01000011">
    <property type="protein sequence ID" value="RWR29472.1"/>
    <property type="molecule type" value="Genomic_DNA"/>
</dbReference>
<protein>
    <submittedName>
        <fullName evidence="1">Uncharacterized protein</fullName>
    </submittedName>
</protein>
<accession>A0A443K9W7</accession>
<evidence type="ECO:0000313" key="1">
    <source>
        <dbReference type="EMBL" id="RWR29472.1"/>
    </source>
</evidence>
<comment type="caution">
    <text evidence="1">The sequence shown here is derived from an EMBL/GenBank/DDBJ whole genome shotgun (WGS) entry which is preliminary data.</text>
</comment>
<dbReference type="OrthoDB" id="7779191at2"/>
<evidence type="ECO:0000313" key="2">
    <source>
        <dbReference type="Proteomes" id="UP000285295"/>
    </source>
</evidence>
<dbReference type="AlphaFoldDB" id="A0A443K9W7"/>
<reference evidence="1 2" key="2">
    <citation type="submission" date="2019-01" db="EMBL/GenBank/DDBJ databases">
        <authorList>
            <person name="Li Y."/>
        </authorList>
    </citation>
    <scope>NUCLEOTIDE SEQUENCE [LARGE SCALE GENOMIC DNA]</scope>
    <source>
        <strain evidence="1 2">D19-10-3-21</strain>
    </source>
</reference>
<dbReference type="RefSeq" id="WP_128237364.1">
    <property type="nucleotide sequence ID" value="NZ_SAUX01000011.1"/>
</dbReference>